<dbReference type="Pfam" id="PF03841">
    <property type="entry name" value="SelA"/>
    <property type="match status" value="1"/>
</dbReference>
<dbReference type="PANTHER" id="PTHR32328:SF0">
    <property type="entry name" value="L-SERYL-TRNA(SEC) SELENIUM TRANSFERASE"/>
    <property type="match status" value="1"/>
</dbReference>
<evidence type="ECO:0000313" key="5">
    <source>
        <dbReference type="EMBL" id="MCM2369661.1"/>
    </source>
</evidence>
<dbReference type="InterPro" id="IPR015421">
    <property type="entry name" value="PyrdxlP-dep_Trfase_major"/>
</dbReference>
<dbReference type="InterPro" id="IPR018319">
    <property type="entry name" value="SelA-like"/>
</dbReference>
<dbReference type="EMBL" id="JAMQBK010000012">
    <property type="protein sequence ID" value="MCM2369661.1"/>
    <property type="molecule type" value="Genomic_DNA"/>
</dbReference>
<evidence type="ECO:0000313" key="6">
    <source>
        <dbReference type="Proteomes" id="UP001202961"/>
    </source>
</evidence>
<reference evidence="5 6" key="1">
    <citation type="journal article" date="2022" name="Syst. Appl. Microbiol.">
        <title>Rhodopirellula aestuarii sp. nov., a novel member of the genus Rhodopirellula isolated from brackish sediments collected in the Tagus River estuary, Portugal.</title>
        <authorList>
            <person name="Vitorino I.R."/>
            <person name="Klimek D."/>
            <person name="Calusinska M."/>
            <person name="Lobo-da-Cunha A."/>
            <person name="Vasconcelos V."/>
            <person name="Lage O.M."/>
        </authorList>
    </citation>
    <scope>NUCLEOTIDE SEQUENCE [LARGE SCALE GENOMIC DNA]</scope>
    <source>
        <strain evidence="5 6">ICT_H3.1</strain>
    </source>
</reference>
<evidence type="ECO:0000256" key="4">
    <source>
        <dbReference type="SAM" id="MobiDB-lite"/>
    </source>
</evidence>
<name>A0ABT0TYI6_9BACT</name>
<dbReference type="Proteomes" id="UP001202961">
    <property type="component" value="Unassembled WGS sequence"/>
</dbReference>
<comment type="caution">
    <text evidence="5">The sequence shown here is derived from an EMBL/GenBank/DDBJ whole genome shotgun (WGS) entry which is preliminary data.</text>
</comment>
<sequence>MALPPWTVELLRRGVADLARQVTDNDTAASLKEQASKLVEELPKTAREKVDTILRQAEESTRPIKDVWQSGVLWRGGTISLTPARLINGTGRLLDPRGSGVGLPAEALAAAIPHLSGDASHIENADARLCDEIAAAISRRCGEGSAENNKLSAIVTNSIDASLALIMKLGGRGGCVSVPRCCAVPLVTSTQGPASTSTQAVGDELLVDRLRRYGTGAVREFGRVDGSDRWDENHFTRRRGQHRDAPSNGRHQGGQRDGQHDDKPVRGRQNVLVRLAASGEGNRIPTAERANWIDVVVLPIGAIFSTGDEVSVDSLVDQLRGGADVVVLGGGVLAGTPELSLVVGNEAVIDQLRQTPRHSLVMAPTALTAIAASTVAIQASGRSPVGQLASVSEENLQDRAMRLATQLGGFDAVQSTRVTQDSASIGLVTTQLTTTTTSDAADVLPSRQVVLTLDASKDADAVARRLAESSIGLLCRVQGNEIIIDLRWISPEQQSQIGEIVGRAF</sequence>
<feature type="region of interest" description="Disordered" evidence="4">
    <location>
        <begin position="229"/>
        <end position="267"/>
    </location>
</feature>
<comment type="cofactor">
    <cofactor evidence="1">
        <name>pyridoxal 5'-phosphate</name>
        <dbReference type="ChEBI" id="CHEBI:597326"/>
    </cofactor>
</comment>
<proteinExistence type="inferred from homology"/>
<evidence type="ECO:0000256" key="2">
    <source>
        <dbReference type="ARBA" id="ARBA00022898"/>
    </source>
</evidence>
<protein>
    <submittedName>
        <fullName evidence="5">Selenocysteinyl-tRNA(Sec) synthase</fullName>
    </submittedName>
</protein>
<evidence type="ECO:0000256" key="3">
    <source>
        <dbReference type="ARBA" id="ARBA00044507"/>
    </source>
</evidence>
<keyword evidence="2" id="KW-0663">Pyridoxal phosphate</keyword>
<comment type="similarity">
    <text evidence="3">Belongs to the SelA family.</text>
</comment>
<keyword evidence="6" id="KW-1185">Reference proteome</keyword>
<accession>A0ABT0TYI6</accession>
<dbReference type="Gene3D" id="3.90.1150.180">
    <property type="match status" value="1"/>
</dbReference>
<organism evidence="5 6">
    <name type="scientific">Aporhodopirellula aestuarii</name>
    <dbReference type="NCBI Taxonomy" id="2950107"/>
    <lineage>
        <taxon>Bacteria</taxon>
        <taxon>Pseudomonadati</taxon>
        <taxon>Planctomycetota</taxon>
        <taxon>Planctomycetia</taxon>
        <taxon>Pirellulales</taxon>
        <taxon>Pirellulaceae</taxon>
        <taxon>Aporhodopirellula</taxon>
    </lineage>
</organism>
<evidence type="ECO:0000256" key="1">
    <source>
        <dbReference type="ARBA" id="ARBA00001933"/>
    </source>
</evidence>
<gene>
    <name evidence="5" type="ORF">NB063_03390</name>
</gene>
<dbReference type="PANTHER" id="PTHR32328">
    <property type="entry name" value="L-SERYL-TRNA(SEC) SELENIUM TRANSFERASE"/>
    <property type="match status" value="1"/>
</dbReference>
<dbReference type="RefSeq" id="WP_250927331.1">
    <property type="nucleotide sequence ID" value="NZ_JAMQBK010000012.1"/>
</dbReference>
<dbReference type="Gene3D" id="3.40.640.10">
    <property type="entry name" value="Type I PLP-dependent aspartate aminotransferase-like (Major domain)"/>
    <property type="match status" value="1"/>
</dbReference>